<sequence length="125" mass="14001">MSDDHDDRNVRGEPLSPCCSEPPTGYLRDGCCRHVEEDLGRHEVCAVVTQEFLEYSREQGNDLVTPRPELEFPGLHPGDRWCLCIGRWLEAKEEGVAPPVDLSATNEAVLETVEMETLEAYAAED</sequence>
<feature type="compositionally biased region" description="Basic and acidic residues" evidence="1">
    <location>
        <begin position="1"/>
        <end position="11"/>
    </location>
</feature>
<proteinExistence type="predicted"/>
<dbReference type="Gene3D" id="3.30.56.110">
    <property type="entry name" value="Protein of unknown function DUF2237"/>
    <property type="match status" value="1"/>
</dbReference>
<name>A0A1G9SAZ7_9EURY</name>
<dbReference type="STRING" id="996166.SAMN05192554_10152"/>
<dbReference type="PANTHER" id="PTHR37466:SF1">
    <property type="entry name" value="SLR1628 PROTEIN"/>
    <property type="match status" value="1"/>
</dbReference>
<feature type="region of interest" description="Disordered" evidence="1">
    <location>
        <begin position="1"/>
        <end position="24"/>
    </location>
</feature>
<dbReference type="EMBL" id="FNIA01000001">
    <property type="protein sequence ID" value="SDM32520.1"/>
    <property type="molecule type" value="Genomic_DNA"/>
</dbReference>
<evidence type="ECO:0000313" key="3">
    <source>
        <dbReference type="Proteomes" id="UP000199370"/>
    </source>
</evidence>
<dbReference type="OrthoDB" id="254799at2157"/>
<dbReference type="AlphaFoldDB" id="A0A1G9SAZ7"/>
<dbReference type="RefSeq" id="WP_089731025.1">
    <property type="nucleotide sequence ID" value="NZ_FNIA01000001.1"/>
</dbReference>
<reference evidence="2 3" key="1">
    <citation type="submission" date="2016-10" db="EMBL/GenBank/DDBJ databases">
        <authorList>
            <person name="de Groot N.N."/>
        </authorList>
    </citation>
    <scope>NUCLEOTIDE SEQUENCE [LARGE SCALE GENOMIC DNA]</scope>
    <source>
        <strain evidence="3">EB21,IBRC-M 10013,KCTC 4048</strain>
    </source>
</reference>
<evidence type="ECO:0000313" key="2">
    <source>
        <dbReference type="EMBL" id="SDM32520.1"/>
    </source>
</evidence>
<dbReference type="Proteomes" id="UP000199370">
    <property type="component" value="Unassembled WGS sequence"/>
</dbReference>
<keyword evidence="3" id="KW-1185">Reference proteome</keyword>
<dbReference type="PANTHER" id="PTHR37466">
    <property type="entry name" value="SLR1628 PROTEIN"/>
    <property type="match status" value="1"/>
</dbReference>
<dbReference type="Pfam" id="PF09996">
    <property type="entry name" value="DUF2237"/>
    <property type="match status" value="1"/>
</dbReference>
<gene>
    <name evidence="2" type="ORF">SAMN05192554_10152</name>
</gene>
<evidence type="ECO:0000256" key="1">
    <source>
        <dbReference type="SAM" id="MobiDB-lite"/>
    </source>
</evidence>
<accession>A0A1G9SAZ7</accession>
<dbReference type="InterPro" id="IPR018714">
    <property type="entry name" value="DUF2237"/>
</dbReference>
<evidence type="ECO:0008006" key="4">
    <source>
        <dbReference type="Google" id="ProtNLM"/>
    </source>
</evidence>
<organism evidence="2 3">
    <name type="scientific">Haloarchaeobius iranensis</name>
    <dbReference type="NCBI Taxonomy" id="996166"/>
    <lineage>
        <taxon>Archaea</taxon>
        <taxon>Methanobacteriati</taxon>
        <taxon>Methanobacteriota</taxon>
        <taxon>Stenosarchaea group</taxon>
        <taxon>Halobacteria</taxon>
        <taxon>Halobacteriales</taxon>
        <taxon>Halorubellaceae</taxon>
        <taxon>Haloarchaeobius</taxon>
    </lineage>
</organism>
<protein>
    <recommendedName>
        <fullName evidence="4">DUF2237 domain-containing protein</fullName>
    </recommendedName>
</protein>